<feature type="region of interest" description="Disordered" evidence="4">
    <location>
        <begin position="52"/>
        <end position="75"/>
    </location>
</feature>
<dbReference type="InParanoid" id="G2X5T7"/>
<dbReference type="Proteomes" id="UP000001611">
    <property type="component" value="Chromosome 2"/>
</dbReference>
<dbReference type="PROSITE" id="PS50088">
    <property type="entry name" value="ANK_REPEAT"/>
    <property type="match status" value="2"/>
</dbReference>
<dbReference type="PANTHER" id="PTHR24180">
    <property type="entry name" value="CYCLIN-DEPENDENT KINASE INHIBITOR 2C-RELATED"/>
    <property type="match status" value="1"/>
</dbReference>
<dbReference type="PROSITE" id="PS50297">
    <property type="entry name" value="ANK_REP_REGION"/>
    <property type="match status" value="1"/>
</dbReference>
<dbReference type="InterPro" id="IPR051637">
    <property type="entry name" value="Ank_repeat_dom-contain_49"/>
</dbReference>
<dbReference type="AlphaFoldDB" id="G2X5T7"/>
<dbReference type="HOGENOM" id="CLU_644365_0_0_1"/>
<dbReference type="InterPro" id="IPR036770">
    <property type="entry name" value="Ankyrin_rpt-contain_sf"/>
</dbReference>
<proteinExistence type="predicted"/>
<sequence>MELISIHNDLNAAQGQGHETSENIHGVLTRVLAGIKHISHQQTSLVTTIANTSEPQTRESNPAGHAEESFASGTSSPSAAANLSIWVSYRNGSFQTHHKSLVPKFKLRLMQRAPLELDSLLASMILRNCDEAWRILIDNPEAAFSQHPDTGDTALHLVLAKSRYFDSCFVTLLIRSGFCYCNQSRHLKICAGELTPLELSTLEASMSWIEPDTLRYLIEMGAHIRSQARNVFCIACKYDRDDLAQTLVEEYEVDPNEPDAPSLTPLMMGVLNNSFDAIEYLIDLGVNIHIRDTAGLTPLHYAVVFNLHQSFFSLLLAAGADYKESPSGLNILHCAAPWANEATMACLPHHGLASVDPEATVDGETAESLFLQRTYRSPQLDAAFYFLLESVEKATAEMRQALSKGMDVGGTSDDEDDVFHDASEQL</sequence>
<evidence type="ECO:0000256" key="4">
    <source>
        <dbReference type="SAM" id="MobiDB-lite"/>
    </source>
</evidence>
<protein>
    <submittedName>
        <fullName evidence="5">Uncharacterized protein</fullName>
    </submittedName>
</protein>
<dbReference type="KEGG" id="vda:VDAG_05592"/>
<evidence type="ECO:0000256" key="3">
    <source>
        <dbReference type="PROSITE-ProRule" id="PRU00023"/>
    </source>
</evidence>
<reference evidence="5 6" key="1">
    <citation type="submission" date="2008-03" db="EMBL/GenBank/DDBJ databases">
        <title>The Genome Sequence of Verticillium dahliae VdLs.17.</title>
        <authorList>
            <consortium name="The Broad Institute Genome Sequencing Platform"/>
            <person name="Ma L.-J.J."/>
            <person name="Klosterman S.J."/>
            <person name="Subbarao K."/>
            <person name="Dobinson K."/>
            <person name="Veronese P."/>
            <person name="Kang S."/>
            <person name="Gold S.E."/>
            <person name="Young S."/>
            <person name="Jaffe D."/>
            <person name="Gnerre S."/>
            <person name="Berlin A."/>
            <person name="Heiman D."/>
            <person name="Hepburn T."/>
            <person name="Sykes S."/>
            <person name="Alvarado L."/>
            <person name="Kodira C.D."/>
            <person name="Lander E."/>
            <person name="Galagan J."/>
            <person name="Nusbaum C."/>
            <person name="Birren B."/>
        </authorList>
    </citation>
    <scope>NUCLEOTIDE SEQUENCE [LARGE SCALE GENOMIC DNA]</scope>
    <source>
        <strain evidence="6">VdLs.17 / ATCC MYA-4575 / FGSC 10137</strain>
    </source>
</reference>
<feature type="repeat" description="ANK" evidence="3">
    <location>
        <begin position="261"/>
        <end position="293"/>
    </location>
</feature>
<name>G2X5T7_VERDV</name>
<dbReference type="RefSeq" id="XP_009650782.1">
    <property type="nucleotide sequence ID" value="XM_009652487.1"/>
</dbReference>
<keyword evidence="2 3" id="KW-0040">ANK repeat</keyword>
<organism evidence="5 6">
    <name type="scientific">Verticillium dahliae (strain VdLs.17 / ATCC MYA-4575 / FGSC 10137)</name>
    <name type="common">Verticillium wilt</name>
    <dbReference type="NCBI Taxonomy" id="498257"/>
    <lineage>
        <taxon>Eukaryota</taxon>
        <taxon>Fungi</taxon>
        <taxon>Dikarya</taxon>
        <taxon>Ascomycota</taxon>
        <taxon>Pezizomycotina</taxon>
        <taxon>Sordariomycetes</taxon>
        <taxon>Hypocreomycetidae</taxon>
        <taxon>Glomerellales</taxon>
        <taxon>Plectosphaerellaceae</taxon>
        <taxon>Verticillium</taxon>
    </lineage>
</organism>
<dbReference type="SUPFAM" id="SSF48403">
    <property type="entry name" value="Ankyrin repeat"/>
    <property type="match status" value="1"/>
</dbReference>
<dbReference type="SMART" id="SM00248">
    <property type="entry name" value="ANK"/>
    <property type="match status" value="5"/>
</dbReference>
<feature type="repeat" description="ANK" evidence="3">
    <location>
        <begin position="294"/>
        <end position="327"/>
    </location>
</feature>
<dbReference type="Gene3D" id="1.25.40.20">
    <property type="entry name" value="Ankyrin repeat-containing domain"/>
    <property type="match status" value="1"/>
</dbReference>
<evidence type="ECO:0000256" key="1">
    <source>
        <dbReference type="ARBA" id="ARBA00022737"/>
    </source>
</evidence>
<dbReference type="Pfam" id="PF12796">
    <property type="entry name" value="Ank_2"/>
    <property type="match status" value="1"/>
</dbReference>
<evidence type="ECO:0000313" key="5">
    <source>
        <dbReference type="EMBL" id="EGY14428.1"/>
    </source>
</evidence>
<feature type="region of interest" description="Disordered" evidence="4">
    <location>
        <begin position="405"/>
        <end position="426"/>
    </location>
</feature>
<keyword evidence="1" id="KW-0677">Repeat</keyword>
<evidence type="ECO:0000256" key="2">
    <source>
        <dbReference type="ARBA" id="ARBA00023043"/>
    </source>
</evidence>
<dbReference type="GeneID" id="20707055"/>
<keyword evidence="6" id="KW-1185">Reference proteome</keyword>
<accession>G2X5T7</accession>
<dbReference type="EMBL" id="DS572704">
    <property type="protein sequence ID" value="EGY14428.1"/>
    <property type="molecule type" value="Genomic_DNA"/>
</dbReference>
<dbReference type="InterPro" id="IPR002110">
    <property type="entry name" value="Ankyrin_rpt"/>
</dbReference>
<dbReference type="PANTHER" id="PTHR24180:SF45">
    <property type="entry name" value="POLY [ADP-RIBOSE] POLYMERASE TANKYRASE"/>
    <property type="match status" value="1"/>
</dbReference>
<evidence type="ECO:0000313" key="6">
    <source>
        <dbReference type="Proteomes" id="UP000001611"/>
    </source>
</evidence>
<gene>
    <name evidence="5" type="ORF">VDAG_05592</name>
</gene>